<comment type="similarity">
    <text evidence="3 11">Belongs to the peptidase M18 family.</text>
</comment>
<evidence type="ECO:0000256" key="1">
    <source>
        <dbReference type="ARBA" id="ARBA00001335"/>
    </source>
</evidence>
<evidence type="ECO:0000256" key="5">
    <source>
        <dbReference type="ARBA" id="ARBA00022438"/>
    </source>
</evidence>
<protein>
    <recommendedName>
        <fullName evidence="4">aspartyl aminopeptidase</fullName>
        <ecNumber evidence="4">3.4.11.21</ecNumber>
    </recommendedName>
</protein>
<keyword evidence="7 11" id="KW-0479">Metal-binding</keyword>
<dbReference type="GeneID" id="72007560"/>
<dbReference type="Gene3D" id="3.40.630.10">
    <property type="entry name" value="Zn peptidases"/>
    <property type="match status" value="1"/>
</dbReference>
<evidence type="ECO:0000256" key="4">
    <source>
        <dbReference type="ARBA" id="ARBA00011965"/>
    </source>
</evidence>
<dbReference type="Proteomes" id="UP000814176">
    <property type="component" value="Unassembled WGS sequence"/>
</dbReference>
<dbReference type="SUPFAM" id="SSF101821">
    <property type="entry name" value="Aminopeptidase/glucanase lid domain"/>
    <property type="match status" value="1"/>
</dbReference>
<evidence type="ECO:0000256" key="6">
    <source>
        <dbReference type="ARBA" id="ARBA00022670"/>
    </source>
</evidence>
<dbReference type="SUPFAM" id="SSF53187">
    <property type="entry name" value="Zn-dependent exopeptidases"/>
    <property type="match status" value="1"/>
</dbReference>
<evidence type="ECO:0000256" key="7">
    <source>
        <dbReference type="ARBA" id="ARBA00022723"/>
    </source>
</evidence>
<proteinExistence type="inferred from homology"/>
<name>A0ABQ8KX64_9APHY</name>
<evidence type="ECO:0000256" key="9">
    <source>
        <dbReference type="ARBA" id="ARBA00022833"/>
    </source>
</evidence>
<dbReference type="EMBL" id="JADCUA010000001">
    <property type="protein sequence ID" value="KAH9843887.1"/>
    <property type="molecule type" value="Genomic_DNA"/>
</dbReference>
<keyword evidence="6 11" id="KW-0645">Protease</keyword>
<comment type="caution">
    <text evidence="12">The sequence shown here is derived from an EMBL/GenBank/DDBJ whole genome shotgun (WGS) entry which is preliminary data.</text>
</comment>
<evidence type="ECO:0000256" key="8">
    <source>
        <dbReference type="ARBA" id="ARBA00022801"/>
    </source>
</evidence>
<dbReference type="GO" id="GO:0004177">
    <property type="term" value="F:aminopeptidase activity"/>
    <property type="evidence" value="ECO:0007669"/>
    <property type="project" value="UniProtKB-KW"/>
</dbReference>
<dbReference type="InterPro" id="IPR001948">
    <property type="entry name" value="Peptidase_M18"/>
</dbReference>
<accession>A0ABQ8KX64</accession>
<evidence type="ECO:0000256" key="3">
    <source>
        <dbReference type="ARBA" id="ARBA00008290"/>
    </source>
</evidence>
<dbReference type="PANTHER" id="PTHR28570:SF3">
    <property type="entry name" value="ASPARTYL AMINOPEPTIDASE"/>
    <property type="match status" value="1"/>
</dbReference>
<reference evidence="12 13" key="1">
    <citation type="journal article" date="2021" name="Environ. Microbiol.">
        <title>Gene family expansions and transcriptome signatures uncover fungal adaptations to wood decay.</title>
        <authorList>
            <person name="Hage H."/>
            <person name="Miyauchi S."/>
            <person name="Viragh M."/>
            <person name="Drula E."/>
            <person name="Min B."/>
            <person name="Chaduli D."/>
            <person name="Navarro D."/>
            <person name="Favel A."/>
            <person name="Norest M."/>
            <person name="Lesage-Meessen L."/>
            <person name="Balint B."/>
            <person name="Merenyi Z."/>
            <person name="de Eugenio L."/>
            <person name="Morin E."/>
            <person name="Martinez A.T."/>
            <person name="Baldrian P."/>
            <person name="Stursova M."/>
            <person name="Martinez M.J."/>
            <person name="Novotny C."/>
            <person name="Magnuson J.K."/>
            <person name="Spatafora J.W."/>
            <person name="Maurice S."/>
            <person name="Pangilinan J."/>
            <person name="Andreopoulos W."/>
            <person name="LaButti K."/>
            <person name="Hundley H."/>
            <person name="Na H."/>
            <person name="Kuo A."/>
            <person name="Barry K."/>
            <person name="Lipzen A."/>
            <person name="Henrissat B."/>
            <person name="Riley R."/>
            <person name="Ahrendt S."/>
            <person name="Nagy L.G."/>
            <person name="Grigoriev I.V."/>
            <person name="Martin F."/>
            <person name="Rosso M.N."/>
        </authorList>
    </citation>
    <scope>NUCLEOTIDE SEQUENCE [LARGE SCALE GENOMIC DNA]</scope>
    <source>
        <strain evidence="12 13">CIRM-BRFM 1785</strain>
    </source>
</reference>
<keyword evidence="13" id="KW-1185">Reference proteome</keyword>
<dbReference type="EC" id="3.4.11.21" evidence="4"/>
<evidence type="ECO:0000256" key="11">
    <source>
        <dbReference type="RuleBase" id="RU004386"/>
    </source>
</evidence>
<sequence length="472" mass="51589">MMINAAAPEAATRLLQFVNASPTPLHAVATAALRLEKAGFRKLREKDDWEKDLNGGGKFYVTRNQSCILAFTVPQKWKPGGGVSIVATHVDSPNLRVRPVSKKAKVGYLQVGVETYGGGLWHTWFDRDLSLAGRIILKEKNGGFTSKLIKIDRPLLRVPSLAIHLQRGSGDNFQFNQETEMMPILGMIEEQLNATADKKGTVEVKATSVQEQHHAALLEVLSQELSVVPEDIHDFELHLYDTQPSQLGGIKNEFIFSPRMDNQFSSFCALDALATFSTSPSYSSYSSSVSNNVNAIALFNHEEVGSVSTTGAESSLIPSLLSRLSPTPAAHAQTIARSFLVSADMTHAVHPNYLSKHEENHAPRINGGVAIKTNAKQRYATEAVGRFLLKKLIEKRAGKVQEYEVRNDMACGSTVGPALSKIGVRTVDIGCPMLSMHSIRETAGTHDAQSLIDLFTSFFEGFAELDAELVVD</sequence>
<evidence type="ECO:0000313" key="12">
    <source>
        <dbReference type="EMBL" id="KAH9843887.1"/>
    </source>
</evidence>
<keyword evidence="5 11" id="KW-0031">Aminopeptidase</keyword>
<keyword evidence="8 11" id="KW-0378">Hydrolase</keyword>
<gene>
    <name evidence="12" type="ORF">C8Q71DRAFT_852409</name>
</gene>
<evidence type="ECO:0000256" key="10">
    <source>
        <dbReference type="ARBA" id="ARBA00023049"/>
    </source>
</evidence>
<comment type="catalytic activity">
    <reaction evidence="1">
        <text>Release of an N-terminal aspartate or glutamate from a peptide, with a preference for aspartate.</text>
        <dbReference type="EC" id="3.4.11.21"/>
    </reaction>
</comment>
<comment type="cofactor">
    <cofactor evidence="2">
        <name>Zn(2+)</name>
        <dbReference type="ChEBI" id="CHEBI:29105"/>
    </cofactor>
</comment>
<dbReference type="CDD" id="cd05658">
    <property type="entry name" value="M18_DAP"/>
    <property type="match status" value="1"/>
</dbReference>
<dbReference type="PRINTS" id="PR00932">
    <property type="entry name" value="AMINO1PTASE"/>
</dbReference>
<dbReference type="NCBIfam" id="NF002759">
    <property type="entry name" value="PRK02813.1"/>
    <property type="match status" value="1"/>
</dbReference>
<evidence type="ECO:0000256" key="2">
    <source>
        <dbReference type="ARBA" id="ARBA00001947"/>
    </source>
</evidence>
<organism evidence="12 13">
    <name type="scientific">Rhodofomes roseus</name>
    <dbReference type="NCBI Taxonomy" id="34475"/>
    <lineage>
        <taxon>Eukaryota</taxon>
        <taxon>Fungi</taxon>
        <taxon>Dikarya</taxon>
        <taxon>Basidiomycota</taxon>
        <taxon>Agaricomycotina</taxon>
        <taxon>Agaricomycetes</taxon>
        <taxon>Polyporales</taxon>
        <taxon>Rhodofomes</taxon>
    </lineage>
</organism>
<dbReference type="InterPro" id="IPR023358">
    <property type="entry name" value="Peptidase_M18_dom2"/>
</dbReference>
<keyword evidence="10 11" id="KW-0482">Metalloprotease</keyword>
<evidence type="ECO:0000313" key="13">
    <source>
        <dbReference type="Proteomes" id="UP000814176"/>
    </source>
</evidence>
<dbReference type="RefSeq" id="XP_047784697.1">
    <property type="nucleotide sequence ID" value="XM_047926828.1"/>
</dbReference>
<dbReference type="Pfam" id="PF02127">
    <property type="entry name" value="Peptidase_M18"/>
    <property type="match status" value="1"/>
</dbReference>
<dbReference type="PANTHER" id="PTHR28570">
    <property type="entry name" value="ASPARTYL AMINOPEPTIDASE"/>
    <property type="match status" value="1"/>
</dbReference>
<keyword evidence="9 11" id="KW-0862">Zinc</keyword>
<dbReference type="Gene3D" id="2.30.250.10">
    <property type="entry name" value="Aminopeptidase i, Domain 2"/>
    <property type="match status" value="1"/>
</dbReference>